<dbReference type="STRING" id="590646.G3AWZ1"/>
<dbReference type="Proteomes" id="UP000000707">
    <property type="component" value="Unassembled WGS sequence"/>
</dbReference>
<dbReference type="AlphaFoldDB" id="G3AWZ1"/>
<evidence type="ECO:0008006" key="4">
    <source>
        <dbReference type="Google" id="ProtNLM"/>
    </source>
</evidence>
<name>G3AWZ1_CANTC</name>
<accession>G3AWZ1</accession>
<gene>
    <name evidence="2" type="ORF">CANTEDRAFT_112367</name>
</gene>
<protein>
    <recommendedName>
        <fullName evidence="4">Small-subunit processome Utp12 domain-containing protein</fullName>
    </recommendedName>
</protein>
<feature type="compositionally biased region" description="Acidic residues" evidence="1">
    <location>
        <begin position="436"/>
        <end position="446"/>
    </location>
</feature>
<dbReference type="RefSeq" id="XP_006684121.1">
    <property type="nucleotide sequence ID" value="XM_006684058.1"/>
</dbReference>
<dbReference type="EMBL" id="GL996510">
    <property type="protein sequence ID" value="EGV66862.1"/>
    <property type="molecule type" value="Genomic_DNA"/>
</dbReference>
<evidence type="ECO:0000313" key="3">
    <source>
        <dbReference type="Proteomes" id="UP000000707"/>
    </source>
</evidence>
<dbReference type="EMBL" id="GL996510">
    <property type="protein sequence ID" value="EGV66863.1"/>
    <property type="molecule type" value="Genomic_DNA"/>
</dbReference>
<keyword evidence="3" id="KW-1185">Reference proteome</keyword>
<evidence type="ECO:0000256" key="1">
    <source>
        <dbReference type="SAM" id="MobiDB-lite"/>
    </source>
</evidence>
<sequence length="446" mass="49757">MSQEYFINLIQSDNRNEVQIFDTNGFTLINSVNFGNSRLLKAIWVKGIESQDELIGLITTSNTFELLHISPIIGITERATIEQTNVTDICYFQDSLYACFDGGIINLTSQKISKLNKPIKQIVAGDKIYASDGSKVYEFNRGKLKQIKEFDDVKSMKYVDGLVVFTSEGAVINDQLAKAVTNIASVNDQVFLFRGNTVIVNEIEIKTAKNHFVDVIHGEDGYRFIYKTGSSVNSKNLELRSQTVDFSSSNGTHRISSSELDIDLDALMPQIHNLSSEVLIKKINKLTDTQSRAQLLELIETNDDEANIKTTISKLSKDTQLVLMTAIISRISKNPIESISLSLWFKHLVLVDSSVLGQISHTKLATASKRLAGSLQLLPELLSIKGKLNLMSTQQEFKAMRFEPEAFENHQEDESLVIVNGENDDDDSVVEALPAGDDDNDDDDEF</sequence>
<dbReference type="HOGENOM" id="CLU_613930_0_0_1"/>
<dbReference type="GeneID" id="18246493"/>
<organism evidence="3">
    <name type="scientific">Candida tenuis (strain ATCC 10573 / BCRC 21748 / CBS 615 / JCM 9827 / NBRC 10315 / NRRL Y-1498 / VKM Y-70)</name>
    <name type="common">Yeast</name>
    <name type="synonym">Yamadazyma tenuis</name>
    <dbReference type="NCBI Taxonomy" id="590646"/>
    <lineage>
        <taxon>Eukaryota</taxon>
        <taxon>Fungi</taxon>
        <taxon>Dikarya</taxon>
        <taxon>Ascomycota</taxon>
        <taxon>Saccharomycotina</taxon>
        <taxon>Pichiomycetes</taxon>
        <taxon>Debaryomycetaceae</taxon>
        <taxon>Yamadazyma</taxon>
    </lineage>
</organism>
<reference evidence="2 3" key="1">
    <citation type="journal article" date="2011" name="Proc. Natl. Acad. Sci. U.S.A.">
        <title>Comparative genomics of xylose-fermenting fungi for enhanced biofuel production.</title>
        <authorList>
            <person name="Wohlbach D.J."/>
            <person name="Kuo A."/>
            <person name="Sato T.K."/>
            <person name="Potts K.M."/>
            <person name="Salamov A.A."/>
            <person name="LaButti K.M."/>
            <person name="Sun H."/>
            <person name="Clum A."/>
            <person name="Pangilinan J.L."/>
            <person name="Lindquist E.A."/>
            <person name="Lucas S."/>
            <person name="Lapidus A."/>
            <person name="Jin M."/>
            <person name="Gunawan C."/>
            <person name="Balan V."/>
            <person name="Dale B.E."/>
            <person name="Jeffries T.W."/>
            <person name="Zinkel R."/>
            <person name="Barry K.W."/>
            <person name="Grigoriev I.V."/>
            <person name="Gasch A.P."/>
        </authorList>
    </citation>
    <scope>NUCLEOTIDE SEQUENCE [LARGE SCALE GENOMIC DNA]</scope>
    <source>
        <strain evidence="2">ATCC 10573</strain>
        <strain evidence="3">ATCC 10573 / BCRC 21748 / CBS 615 / JCM 9827 / NBRC 10315 / NRRL Y-1498 / VKM Y-70</strain>
    </source>
</reference>
<proteinExistence type="predicted"/>
<dbReference type="OrthoDB" id="30195at2759"/>
<feature type="region of interest" description="Disordered" evidence="1">
    <location>
        <begin position="422"/>
        <end position="446"/>
    </location>
</feature>
<evidence type="ECO:0000313" key="2">
    <source>
        <dbReference type="EMBL" id="EGV66863.1"/>
    </source>
</evidence>
<dbReference type="KEGG" id="cten:18246493"/>